<evidence type="ECO:0000313" key="2">
    <source>
        <dbReference type="Proteomes" id="UP000244773"/>
    </source>
</evidence>
<keyword evidence="2" id="KW-1185">Reference proteome</keyword>
<evidence type="ECO:0000313" key="1">
    <source>
        <dbReference type="EMBL" id="AUF82673.1"/>
    </source>
</evidence>
<reference evidence="1" key="1">
    <citation type="journal article" date="2018" name="Virology">
        <title>A giant virus infecting green algae encodes key fermentation genes.</title>
        <authorList>
            <person name="Schvarcz C.R."/>
            <person name="Steward G.F."/>
        </authorList>
    </citation>
    <scope>NUCLEOTIDE SEQUENCE [LARGE SCALE GENOMIC DNA]</scope>
</reference>
<proteinExistence type="predicted"/>
<accession>A0A2P0VP42</accession>
<dbReference type="Proteomes" id="UP000244773">
    <property type="component" value="Segment"/>
</dbReference>
<dbReference type="EMBL" id="KY322437">
    <property type="protein sequence ID" value="AUF82673.1"/>
    <property type="molecule type" value="Genomic_DNA"/>
</dbReference>
<name>A0A2P0VP42_9VIRU</name>
<sequence length="174" mass="20375">MNTLKIIIIFTLIVTVVYSSSESSSDRDSSDKETRRERILDKDGFREHCEGDGKKYCKKPWRESCPSVCKKECKGKYSSDNSESESEYKKLRSDIRSAIKRRYFDQAFIDNDKICVANCKGGRKYQKCHKWESYKGKKYCLALDCRKGIDGCHQRKDFERPSCKACRRIFPKCK</sequence>
<organism evidence="1">
    <name type="scientific">Tetraselmis virus 1</name>
    <dbReference type="NCBI Taxonomy" id="2060617"/>
    <lineage>
        <taxon>Viruses</taxon>
        <taxon>Varidnaviria</taxon>
        <taxon>Bamfordvirae</taxon>
        <taxon>Nucleocytoviricota</taxon>
        <taxon>Megaviricetes</taxon>
        <taxon>Imitervirales</taxon>
        <taxon>Allomimiviridae</taxon>
        <taxon>Oceanusvirus</taxon>
        <taxon>Oceanusvirus kaneohense</taxon>
    </lineage>
</organism>
<gene>
    <name evidence="1" type="ORF">TetV_591</name>
</gene>
<protein>
    <submittedName>
        <fullName evidence="1">Uncharacterized protein</fullName>
    </submittedName>
</protein>